<organism evidence="2 3">
    <name type="scientific">Pseudothermotoga lettingae (strain ATCC BAA-301 / DSM 14385 / NBRC 107922 / TMO)</name>
    <name type="common">Thermotoga lettingae</name>
    <dbReference type="NCBI Taxonomy" id="416591"/>
    <lineage>
        <taxon>Bacteria</taxon>
        <taxon>Thermotogati</taxon>
        <taxon>Thermotogota</taxon>
        <taxon>Thermotogae</taxon>
        <taxon>Thermotogales</taxon>
        <taxon>Thermotogaceae</taxon>
        <taxon>Pseudothermotoga</taxon>
    </lineage>
</organism>
<dbReference type="RefSeq" id="WP_012003914.1">
    <property type="nucleotide sequence ID" value="NC_009828.1"/>
</dbReference>
<sequence precursor="true">MKKFLYVFLILACTNIFSQGTFNIRLDPLVVTKSVAQGSQFSYEVYLENSDPFNSVTIEAKVEDVVEDINGMYNIAPAGSTKYSAAKWIRVDPEIFTISPGSGRQVTVNVSVPRGVAGGRYAAVVFKIVPPEQTPQIMEEAVGFAVQFQFQLASFLELTVETGRRRIEAYAVDFEVQKINEIPSLVEIANMIGKDATVFSVSVLNKSNLHVQTTGELTIKTSEGRTLVKMPLGSGRGVILPETTVKVRSITTRKFPPGDYIAKAVVNYGGHRPAIVETQFSVKGDAAQVEQTKVSDVPMFYIEPGNIELRAMPRTFRSTLISVTNRGDEVARINASIYPLEYDINGELVPIEDRQETVDWVEVSPDSFELKPNQTRKLRIIAKPPEDALGGYYFDLVFSSSNENVKTEFGANLLVYVGSDETIVKKLSADFHLIQPTTDGLNVDVLIKNDGNYHIIPSIIVGLEKVIPQQEEESGIILPESTERLVSASYSGEVPILPGAERIYGVMLPIQMQPGEYEVVARIDFGDSQPIILRKRIRLEGGEEK</sequence>
<reference evidence="2 3" key="2">
    <citation type="journal article" date="2009" name="Proc. Natl. Acad. Sci. U.S.A.">
        <title>On the chimeric nature, thermophilic origin, and phylogenetic placement of the Thermotogales.</title>
        <authorList>
            <person name="Zhaxybayeva O."/>
            <person name="Swithers K.S."/>
            <person name="Lapierre P."/>
            <person name="Fournier G.P."/>
            <person name="Bickhart D.M."/>
            <person name="DeBoy R.T."/>
            <person name="Nelson K.E."/>
            <person name="Nesbo C.L."/>
            <person name="Doolittle W.F."/>
            <person name="Gogarten J.P."/>
            <person name="Noll K.M."/>
        </authorList>
    </citation>
    <scope>NUCLEOTIDE SEQUENCE [LARGE SCALE GENOMIC DNA]</scope>
    <source>
        <strain evidence="3">ATCC BAA-301 / DSM 14385 / NBRC 107922 / TMO</strain>
    </source>
</reference>
<dbReference type="OrthoDB" id="36296at2"/>
<name>A8F8F4_PSELT</name>
<reference evidence="2 3" key="1">
    <citation type="submission" date="2007-08" db="EMBL/GenBank/DDBJ databases">
        <title>Complete sequence of Thermotoga lettingae TMO.</title>
        <authorList>
            <consortium name="US DOE Joint Genome Institute"/>
            <person name="Copeland A."/>
            <person name="Lucas S."/>
            <person name="Lapidus A."/>
            <person name="Barry K."/>
            <person name="Glavina del Rio T."/>
            <person name="Dalin E."/>
            <person name="Tice H."/>
            <person name="Pitluck S."/>
            <person name="Foster B."/>
            <person name="Bruce D."/>
            <person name="Schmutz J."/>
            <person name="Larimer F."/>
            <person name="Land M."/>
            <person name="Hauser L."/>
            <person name="Kyrpides N."/>
            <person name="Mikhailova N."/>
            <person name="Nelson K."/>
            <person name="Gogarten J.P."/>
            <person name="Noll K."/>
            <person name="Richardson P."/>
        </authorList>
    </citation>
    <scope>NUCLEOTIDE SEQUENCE [LARGE SCALE GENOMIC DNA]</scope>
    <source>
        <strain evidence="3">ATCC BAA-301 / DSM 14385 / NBRC 107922 / TMO</strain>
    </source>
</reference>
<dbReference type="KEGG" id="tle:Tlet_1884"/>
<feature type="signal peptide" evidence="1">
    <location>
        <begin position="1"/>
        <end position="18"/>
    </location>
</feature>
<evidence type="ECO:0000313" key="2">
    <source>
        <dbReference type="EMBL" id="ABV34438.1"/>
    </source>
</evidence>
<dbReference type="AlphaFoldDB" id="A8F8F4"/>
<keyword evidence="3" id="KW-1185">Reference proteome</keyword>
<dbReference type="EMBL" id="CP000812">
    <property type="protein sequence ID" value="ABV34438.1"/>
    <property type="molecule type" value="Genomic_DNA"/>
</dbReference>
<evidence type="ECO:0000313" key="3">
    <source>
        <dbReference type="Proteomes" id="UP000002016"/>
    </source>
</evidence>
<dbReference type="eggNOG" id="COG3121">
    <property type="taxonomic scope" value="Bacteria"/>
</dbReference>
<keyword evidence="1" id="KW-0732">Signal</keyword>
<feature type="chain" id="PRO_5002719257" evidence="1">
    <location>
        <begin position="19"/>
        <end position="545"/>
    </location>
</feature>
<gene>
    <name evidence="2" type="ordered locus">Tlet_1884</name>
</gene>
<proteinExistence type="predicted"/>
<dbReference type="STRING" id="416591.Tlet_1884"/>
<evidence type="ECO:0000256" key="1">
    <source>
        <dbReference type="SAM" id="SignalP"/>
    </source>
</evidence>
<protein>
    <submittedName>
        <fullName evidence="2">Uncharacterized protein</fullName>
    </submittedName>
</protein>
<accession>A8F8F4</accession>
<dbReference type="HOGENOM" id="CLU_500442_0_0_0"/>
<dbReference type="Proteomes" id="UP000002016">
    <property type="component" value="Chromosome"/>
</dbReference>